<keyword evidence="2" id="KW-0238">DNA-binding</keyword>
<dbReference type="InterPro" id="IPR037923">
    <property type="entry name" value="HTH-like"/>
</dbReference>
<gene>
    <name evidence="5" type="ORF">GV64_18425</name>
</gene>
<evidence type="ECO:0000313" key="5">
    <source>
        <dbReference type="EMBL" id="KEI72439.1"/>
    </source>
</evidence>
<keyword evidence="3" id="KW-0804">Transcription</keyword>
<dbReference type="EMBL" id="JOJP01000001">
    <property type="protein sequence ID" value="KEI72439.1"/>
    <property type="molecule type" value="Genomic_DNA"/>
</dbReference>
<dbReference type="GO" id="GO:0043565">
    <property type="term" value="F:sequence-specific DNA binding"/>
    <property type="evidence" value="ECO:0007669"/>
    <property type="project" value="InterPro"/>
</dbReference>
<dbReference type="AlphaFoldDB" id="A0A081KE63"/>
<dbReference type="Proteomes" id="UP000027997">
    <property type="component" value="Unassembled WGS sequence"/>
</dbReference>
<dbReference type="RefSeq" id="WP_020584783.1">
    <property type="nucleotide sequence ID" value="NZ_JOJP01000001.1"/>
</dbReference>
<dbReference type="InterPro" id="IPR003313">
    <property type="entry name" value="AraC-bd"/>
</dbReference>
<evidence type="ECO:0000256" key="3">
    <source>
        <dbReference type="ARBA" id="ARBA00023163"/>
    </source>
</evidence>
<comment type="caution">
    <text evidence="5">The sequence shown here is derived from an EMBL/GenBank/DDBJ whole genome shotgun (WGS) entry which is preliminary data.</text>
</comment>
<evidence type="ECO:0000256" key="1">
    <source>
        <dbReference type="ARBA" id="ARBA00023015"/>
    </source>
</evidence>
<feature type="domain" description="HTH araC/xylS-type" evidence="4">
    <location>
        <begin position="185"/>
        <end position="283"/>
    </location>
</feature>
<dbReference type="InterPro" id="IPR009057">
    <property type="entry name" value="Homeodomain-like_sf"/>
</dbReference>
<dbReference type="GO" id="GO:0003700">
    <property type="term" value="F:DNA-binding transcription factor activity"/>
    <property type="evidence" value="ECO:0007669"/>
    <property type="project" value="InterPro"/>
</dbReference>
<dbReference type="InterPro" id="IPR018060">
    <property type="entry name" value="HTH_AraC"/>
</dbReference>
<dbReference type="eggNOG" id="COG2207">
    <property type="taxonomic scope" value="Bacteria"/>
</dbReference>
<keyword evidence="1" id="KW-0805">Transcription regulation</keyword>
<dbReference type="SUPFAM" id="SSF46689">
    <property type="entry name" value="Homeodomain-like"/>
    <property type="match status" value="1"/>
</dbReference>
<dbReference type="STRING" id="305900.GV64_18425"/>
<protein>
    <recommendedName>
        <fullName evidence="4">HTH araC/xylS-type domain-containing protein</fullName>
    </recommendedName>
</protein>
<dbReference type="Gene3D" id="2.60.120.10">
    <property type="entry name" value="Jelly Rolls"/>
    <property type="match status" value="1"/>
</dbReference>
<evidence type="ECO:0000313" key="6">
    <source>
        <dbReference type="Proteomes" id="UP000027997"/>
    </source>
</evidence>
<accession>A0A081KE63</accession>
<evidence type="ECO:0000256" key="2">
    <source>
        <dbReference type="ARBA" id="ARBA00023125"/>
    </source>
</evidence>
<proteinExistence type="predicted"/>
<name>A0A081KE63_9GAMM</name>
<dbReference type="PANTHER" id="PTHR43280">
    <property type="entry name" value="ARAC-FAMILY TRANSCRIPTIONAL REGULATOR"/>
    <property type="match status" value="1"/>
</dbReference>
<evidence type="ECO:0000259" key="4">
    <source>
        <dbReference type="PROSITE" id="PS01124"/>
    </source>
</evidence>
<dbReference type="Pfam" id="PF02311">
    <property type="entry name" value="AraC_binding"/>
    <property type="match status" value="1"/>
</dbReference>
<dbReference type="PANTHER" id="PTHR43280:SF32">
    <property type="entry name" value="TRANSCRIPTIONAL REGULATORY PROTEIN"/>
    <property type="match status" value="1"/>
</dbReference>
<dbReference type="SMART" id="SM00342">
    <property type="entry name" value="HTH_ARAC"/>
    <property type="match status" value="1"/>
</dbReference>
<sequence length="292" mass="33512">MQHRDIDSVYLSEATEGSNLYLSSMDQFYQLRLSQAIKPHRICFNAIIYITSGKGEHFIDYKKYSLKPGTVFFLSRYQVHQFCYNPSVAGFVLSFDDESLRLNRDDSCQDFMMTSLSSINTLEDEDLSLLSLFQAIQSEMISDSPFYSGEIVRTLLRTIMLKTVVRQYRSLMERCSDHAGGNPYDQLKALIESEFLFSRNVSQYAAVLGVTGKQLNKIARDNTGHSVKELLDIRLLQEIKRLLAFSNEPISEISQKTGFDAATNMAKFFRRHTQLSPRQFRLVCRLNGVNRA</sequence>
<organism evidence="5 6">
    <name type="scientific">Endozoicomonas elysicola</name>
    <dbReference type="NCBI Taxonomy" id="305900"/>
    <lineage>
        <taxon>Bacteria</taxon>
        <taxon>Pseudomonadati</taxon>
        <taxon>Pseudomonadota</taxon>
        <taxon>Gammaproteobacteria</taxon>
        <taxon>Oceanospirillales</taxon>
        <taxon>Endozoicomonadaceae</taxon>
        <taxon>Endozoicomonas</taxon>
    </lineage>
</organism>
<dbReference type="PROSITE" id="PS01124">
    <property type="entry name" value="HTH_ARAC_FAMILY_2"/>
    <property type="match status" value="1"/>
</dbReference>
<dbReference type="SUPFAM" id="SSF51215">
    <property type="entry name" value="Regulatory protein AraC"/>
    <property type="match status" value="1"/>
</dbReference>
<dbReference type="Gene3D" id="1.10.10.60">
    <property type="entry name" value="Homeodomain-like"/>
    <property type="match status" value="1"/>
</dbReference>
<reference evidence="5 6" key="1">
    <citation type="submission" date="2014-06" db="EMBL/GenBank/DDBJ databases">
        <title>Whole Genome Sequences of Three Symbiotic Endozoicomonas Bacteria.</title>
        <authorList>
            <person name="Neave M.J."/>
            <person name="Apprill A."/>
            <person name="Voolstra C.R."/>
        </authorList>
    </citation>
    <scope>NUCLEOTIDE SEQUENCE [LARGE SCALE GENOMIC DNA]</scope>
    <source>
        <strain evidence="5 6">DSM 22380</strain>
    </source>
</reference>
<dbReference type="Pfam" id="PF12833">
    <property type="entry name" value="HTH_18"/>
    <property type="match status" value="1"/>
</dbReference>
<dbReference type="InterPro" id="IPR014710">
    <property type="entry name" value="RmlC-like_jellyroll"/>
</dbReference>
<keyword evidence="6" id="KW-1185">Reference proteome</keyword>